<dbReference type="Gene3D" id="1.25.40.10">
    <property type="entry name" value="Tetratricopeptide repeat domain"/>
    <property type="match status" value="1"/>
</dbReference>
<dbReference type="PROSITE" id="PS51375">
    <property type="entry name" value="PPR"/>
    <property type="match status" value="3"/>
</dbReference>
<dbReference type="InterPro" id="IPR011990">
    <property type="entry name" value="TPR-like_helical_dom_sf"/>
</dbReference>
<dbReference type="EMBL" id="CACVBM020001250">
    <property type="protein sequence ID" value="CAA7041565.1"/>
    <property type="molecule type" value="Genomic_DNA"/>
</dbReference>
<evidence type="ECO:0000256" key="3">
    <source>
        <dbReference type="PROSITE-ProRule" id="PRU00708"/>
    </source>
</evidence>
<dbReference type="InterPro" id="IPR002885">
    <property type="entry name" value="PPR_rpt"/>
</dbReference>
<feature type="repeat" description="PPR" evidence="3">
    <location>
        <begin position="40"/>
        <end position="74"/>
    </location>
</feature>
<dbReference type="OrthoDB" id="185373at2759"/>
<feature type="repeat" description="PPR" evidence="3">
    <location>
        <begin position="5"/>
        <end position="39"/>
    </location>
</feature>
<keyword evidence="5" id="KW-1185">Reference proteome</keyword>
<accession>A0A6D2JWP3</accession>
<comment type="similarity">
    <text evidence="1">Belongs to the PPR family. P subfamily.</text>
</comment>
<name>A0A6D2JWP3_9BRAS</name>
<dbReference type="PANTHER" id="PTHR46128">
    <property type="entry name" value="MITOCHONDRIAL GROUP I INTRON SPLICING FACTOR CCM1"/>
    <property type="match status" value="1"/>
</dbReference>
<keyword evidence="2" id="KW-0677">Repeat</keyword>
<protein>
    <recommendedName>
        <fullName evidence="6">Pentacotripeptide-repeat region of PRORP domain-containing protein</fullName>
    </recommendedName>
</protein>
<evidence type="ECO:0000256" key="2">
    <source>
        <dbReference type="ARBA" id="ARBA00022737"/>
    </source>
</evidence>
<dbReference type="Pfam" id="PF13041">
    <property type="entry name" value="PPR_2"/>
    <property type="match status" value="1"/>
</dbReference>
<evidence type="ECO:0008006" key="6">
    <source>
        <dbReference type="Google" id="ProtNLM"/>
    </source>
</evidence>
<evidence type="ECO:0000313" key="5">
    <source>
        <dbReference type="Proteomes" id="UP000467841"/>
    </source>
</evidence>
<dbReference type="NCBIfam" id="TIGR00756">
    <property type="entry name" value="PPR"/>
    <property type="match status" value="3"/>
</dbReference>
<reference evidence="4" key="1">
    <citation type="submission" date="2020-01" db="EMBL/GenBank/DDBJ databases">
        <authorList>
            <person name="Mishra B."/>
        </authorList>
    </citation>
    <scope>NUCLEOTIDE SEQUENCE [LARGE SCALE GENOMIC DNA]</scope>
</reference>
<dbReference type="AlphaFoldDB" id="A0A6D2JWP3"/>
<organism evidence="4 5">
    <name type="scientific">Microthlaspi erraticum</name>
    <dbReference type="NCBI Taxonomy" id="1685480"/>
    <lineage>
        <taxon>Eukaryota</taxon>
        <taxon>Viridiplantae</taxon>
        <taxon>Streptophyta</taxon>
        <taxon>Embryophyta</taxon>
        <taxon>Tracheophyta</taxon>
        <taxon>Spermatophyta</taxon>
        <taxon>Magnoliopsida</taxon>
        <taxon>eudicotyledons</taxon>
        <taxon>Gunneridae</taxon>
        <taxon>Pentapetalae</taxon>
        <taxon>rosids</taxon>
        <taxon>malvids</taxon>
        <taxon>Brassicales</taxon>
        <taxon>Brassicaceae</taxon>
        <taxon>Coluteocarpeae</taxon>
        <taxon>Microthlaspi</taxon>
    </lineage>
</organism>
<proteinExistence type="inferred from homology"/>
<sequence length="156" mass="17070">MDSPDIWTYNILLGGLCDNGELERALVIFEDMQKKEMGLDIVTYTTIIQGMCKAGMVEEAWGLFCSLGVKGVKPDVVTYTTMMLGLFRKGLHGEIDSLYMKMKRDGLMLNDGTLCLSDGDITASAELIKEMLSCGNAPSLLRGRESKGCSKVVSIL</sequence>
<dbReference type="Proteomes" id="UP000467841">
    <property type="component" value="Unassembled WGS sequence"/>
</dbReference>
<dbReference type="InterPro" id="IPR050872">
    <property type="entry name" value="PPR_P_subfamily"/>
</dbReference>
<evidence type="ECO:0000313" key="4">
    <source>
        <dbReference type="EMBL" id="CAA7041565.1"/>
    </source>
</evidence>
<dbReference type="Pfam" id="PF12854">
    <property type="entry name" value="PPR_1"/>
    <property type="match status" value="1"/>
</dbReference>
<gene>
    <name evidence="4" type="ORF">MERR_LOCUS28800</name>
</gene>
<feature type="repeat" description="PPR" evidence="3">
    <location>
        <begin position="75"/>
        <end position="109"/>
    </location>
</feature>
<evidence type="ECO:0000256" key="1">
    <source>
        <dbReference type="ARBA" id="ARBA00007626"/>
    </source>
</evidence>
<comment type="caution">
    <text evidence="4">The sequence shown here is derived from an EMBL/GenBank/DDBJ whole genome shotgun (WGS) entry which is preliminary data.</text>
</comment>
<dbReference type="PANTHER" id="PTHR46128:SF358">
    <property type="entry name" value="TETRATRICOPEPTIDE REPEAT (TPR)-LIKE SUPERFAMILY PROTEIN"/>
    <property type="match status" value="1"/>
</dbReference>